<name>A0ABN3QJ01_9ACTN</name>
<evidence type="ECO:0000313" key="1">
    <source>
        <dbReference type="EMBL" id="GAA2627340.1"/>
    </source>
</evidence>
<keyword evidence="2" id="KW-1185">Reference proteome</keyword>
<proteinExistence type="predicted"/>
<gene>
    <name evidence="1" type="ORF">GCM10010411_75560</name>
</gene>
<protein>
    <submittedName>
        <fullName evidence="1">Uncharacterized protein</fullName>
    </submittedName>
</protein>
<dbReference type="Proteomes" id="UP001501509">
    <property type="component" value="Unassembled WGS sequence"/>
</dbReference>
<reference evidence="1 2" key="1">
    <citation type="journal article" date="2019" name="Int. J. Syst. Evol. Microbiol.">
        <title>The Global Catalogue of Microorganisms (GCM) 10K type strain sequencing project: providing services to taxonomists for standard genome sequencing and annotation.</title>
        <authorList>
            <consortium name="The Broad Institute Genomics Platform"/>
            <consortium name="The Broad Institute Genome Sequencing Center for Infectious Disease"/>
            <person name="Wu L."/>
            <person name="Ma J."/>
        </authorList>
    </citation>
    <scope>NUCLEOTIDE SEQUENCE [LARGE SCALE GENOMIC DNA]</scope>
    <source>
        <strain evidence="1 2">JCM 6833</strain>
    </source>
</reference>
<evidence type="ECO:0000313" key="2">
    <source>
        <dbReference type="Proteomes" id="UP001501509"/>
    </source>
</evidence>
<organism evidence="1 2">
    <name type="scientific">Actinomadura fulvescens</name>
    <dbReference type="NCBI Taxonomy" id="46160"/>
    <lineage>
        <taxon>Bacteria</taxon>
        <taxon>Bacillati</taxon>
        <taxon>Actinomycetota</taxon>
        <taxon>Actinomycetes</taxon>
        <taxon>Streptosporangiales</taxon>
        <taxon>Thermomonosporaceae</taxon>
        <taxon>Actinomadura</taxon>
    </lineage>
</organism>
<dbReference type="EMBL" id="BAAATD010000013">
    <property type="protein sequence ID" value="GAA2627340.1"/>
    <property type="molecule type" value="Genomic_DNA"/>
</dbReference>
<accession>A0ABN3QJ01</accession>
<sequence>MCTPSVLHAAAEALFEVRNALVVHEIASVISFQAFGESFAGQVLHACEGRFLVELPDMEADVDPVALLHTAVEAAAAHLDHPLEPAEGPAFAPTGRVVFGYVMLPQLTGSPSWDADGDAPLVLSLGREDLHMLRIAYSSGGGFDGPYEPGPWRWYLGHRVPRDTCISETRVIAPALTGEVAAEVGVLTAEVLTGEMPLPR</sequence>
<comment type="caution">
    <text evidence="1">The sequence shown here is derived from an EMBL/GenBank/DDBJ whole genome shotgun (WGS) entry which is preliminary data.</text>
</comment>